<dbReference type="OrthoDB" id="4851849at2759"/>
<gene>
    <name evidence="1" type="ORF">DEBURN_LOCUS5386</name>
</gene>
<sequence>MDHQKSATSSGIRAKKLQSPIFIYHSTNIKMSLVDEIGSQRHLKKMGSYVSSVADIIVYQPIFSWENIIKRFIDDEEYNLFNKCLEIPFLIERIEKYTDKTTQQFQLDRNNIKQHIYLHAEMNILTSMVNHEDKNRVIGVSKRCCYLCELYIDFAQKEGYNIIISGTHKKIYHGWKLPYLTDNDFQPKSLKSIMENLDRIIENKIKHYTSNLLAASDSSAEKIVMN</sequence>
<keyword evidence="2" id="KW-1185">Reference proteome</keyword>
<name>A0A9N9A3A7_9GLOM</name>
<organism evidence="1 2">
    <name type="scientific">Diversispora eburnea</name>
    <dbReference type="NCBI Taxonomy" id="1213867"/>
    <lineage>
        <taxon>Eukaryota</taxon>
        <taxon>Fungi</taxon>
        <taxon>Fungi incertae sedis</taxon>
        <taxon>Mucoromycota</taxon>
        <taxon>Glomeromycotina</taxon>
        <taxon>Glomeromycetes</taxon>
        <taxon>Diversisporales</taxon>
        <taxon>Diversisporaceae</taxon>
        <taxon>Diversispora</taxon>
    </lineage>
</organism>
<comment type="caution">
    <text evidence="1">The sequence shown here is derived from an EMBL/GenBank/DDBJ whole genome shotgun (WGS) entry which is preliminary data.</text>
</comment>
<dbReference type="AlphaFoldDB" id="A0A9N9A3A7"/>
<dbReference type="EMBL" id="CAJVPK010000476">
    <property type="protein sequence ID" value="CAG8515323.1"/>
    <property type="molecule type" value="Genomic_DNA"/>
</dbReference>
<evidence type="ECO:0000313" key="2">
    <source>
        <dbReference type="Proteomes" id="UP000789706"/>
    </source>
</evidence>
<protein>
    <submittedName>
        <fullName evidence="1">7318_t:CDS:1</fullName>
    </submittedName>
</protein>
<reference evidence="1" key="1">
    <citation type="submission" date="2021-06" db="EMBL/GenBank/DDBJ databases">
        <authorList>
            <person name="Kallberg Y."/>
            <person name="Tangrot J."/>
            <person name="Rosling A."/>
        </authorList>
    </citation>
    <scope>NUCLEOTIDE SEQUENCE</scope>
    <source>
        <strain evidence="1">AZ414A</strain>
    </source>
</reference>
<evidence type="ECO:0000313" key="1">
    <source>
        <dbReference type="EMBL" id="CAG8515323.1"/>
    </source>
</evidence>
<dbReference type="InterPro" id="IPR027796">
    <property type="entry name" value="OTT_1508_deam-like"/>
</dbReference>
<accession>A0A9N9A3A7</accession>
<dbReference type="Pfam" id="PF14441">
    <property type="entry name" value="OTT_1508_deam"/>
    <property type="match status" value="1"/>
</dbReference>
<proteinExistence type="predicted"/>
<dbReference type="Proteomes" id="UP000789706">
    <property type="component" value="Unassembled WGS sequence"/>
</dbReference>